<dbReference type="InterPro" id="IPR049404">
    <property type="entry name" value="EDC4_C"/>
</dbReference>
<protein>
    <submittedName>
        <fullName evidence="9">Enhancer of mRNA-decapping protein 4</fullName>
    </submittedName>
</protein>
<sequence length="429" mass="47551">MFRWGKREPISDVQMSFERGRSIYVHLVIEIDSTVRKQKAEAAKQLSQLEVAVKNLQLTVPATGTNLSSDVFTAAHPLVSPTVGLNNKQLVEQVRGVVRNELCNLFQTNASKIVEPVIQNLRGNLERILSPLPQIVADRMLTVIKEPKFTQYIADQMGRSLSPVMTEGYRNELRQTLVPGLNSVVDKLCKDLDDLVQGALNRRKLIASIFSYLNSNSGSFGIKIAKVAGRVGEVLNKALQQQQAKSQQSQSEPFFGGNSSSTAGSGRPSTIPPLNPSPQQQQFKNPNIGSNDTFTKALTFIQSGQYSQALETALTSPNQTVLLQVLQRIPVVPLFDQNIRQEMLLSLIHQLSCGDLQEQLEMKLPFLQEAVNHLRVNDSTVREMGSGILNALFNKLSMLRLKTKLNTAQENRAMTLQRSLSEKGMALMS</sequence>
<feature type="compositionally biased region" description="Low complexity" evidence="5">
    <location>
        <begin position="242"/>
        <end position="251"/>
    </location>
</feature>
<evidence type="ECO:0000256" key="3">
    <source>
        <dbReference type="ARBA" id="ARBA00022574"/>
    </source>
</evidence>
<reference evidence="9" key="1">
    <citation type="submission" date="2016-04" db="UniProtKB">
        <authorList>
            <consortium name="WormBaseParasite"/>
        </authorList>
    </citation>
    <scope>IDENTIFICATION</scope>
</reference>
<accession>A0A158QFC6</accession>
<evidence type="ECO:0000256" key="1">
    <source>
        <dbReference type="ARBA" id="ARBA00004496"/>
    </source>
</evidence>
<dbReference type="STRING" id="6216.A0A158QFC6"/>
<dbReference type="EMBL" id="UYSG01011115">
    <property type="protein sequence ID" value="VDL60961.1"/>
    <property type="molecule type" value="Genomic_DNA"/>
</dbReference>
<evidence type="ECO:0000313" key="9">
    <source>
        <dbReference type="WBParaSite" id="HDID_0000864501-mRNA-1"/>
    </source>
</evidence>
<dbReference type="PANTHER" id="PTHR15598:SF5">
    <property type="entry name" value="ENHANCER OF MRNA-DECAPPING PROTEIN 4"/>
    <property type="match status" value="1"/>
</dbReference>
<dbReference type="AlphaFoldDB" id="A0A158QFC6"/>
<dbReference type="OrthoDB" id="21128at2759"/>
<dbReference type="Proteomes" id="UP000274504">
    <property type="component" value="Unassembled WGS sequence"/>
</dbReference>
<dbReference type="GO" id="GO:0031087">
    <property type="term" value="P:deadenylation-independent decapping of nuclear-transcribed mRNA"/>
    <property type="evidence" value="ECO:0007669"/>
    <property type="project" value="InterPro"/>
</dbReference>
<evidence type="ECO:0000313" key="7">
    <source>
        <dbReference type="EMBL" id="VDL60961.1"/>
    </source>
</evidence>
<evidence type="ECO:0000256" key="2">
    <source>
        <dbReference type="ARBA" id="ARBA00022490"/>
    </source>
</evidence>
<feature type="compositionally biased region" description="Polar residues" evidence="5">
    <location>
        <begin position="277"/>
        <end position="288"/>
    </location>
</feature>
<evidence type="ECO:0000259" key="6">
    <source>
        <dbReference type="Pfam" id="PF21289"/>
    </source>
</evidence>
<evidence type="ECO:0000256" key="4">
    <source>
        <dbReference type="ARBA" id="ARBA00022737"/>
    </source>
</evidence>
<dbReference type="GO" id="GO:0000932">
    <property type="term" value="C:P-body"/>
    <property type="evidence" value="ECO:0007669"/>
    <property type="project" value="TreeGrafter"/>
</dbReference>
<dbReference type="InterPro" id="IPR044938">
    <property type="entry name" value="EDC4_C_sf"/>
</dbReference>
<dbReference type="InterPro" id="IPR045152">
    <property type="entry name" value="EDC4-like"/>
</dbReference>
<gene>
    <name evidence="7" type="ORF">HDID_LOCUS8643</name>
</gene>
<dbReference type="PANTHER" id="PTHR15598">
    <property type="entry name" value="ENHANCER OF MRNA-DECAPPING PROTEIN 4"/>
    <property type="match status" value="1"/>
</dbReference>
<organism evidence="9">
    <name type="scientific">Hymenolepis diminuta</name>
    <name type="common">Rat tapeworm</name>
    <dbReference type="NCBI Taxonomy" id="6216"/>
    <lineage>
        <taxon>Eukaryota</taxon>
        <taxon>Metazoa</taxon>
        <taxon>Spiralia</taxon>
        <taxon>Lophotrochozoa</taxon>
        <taxon>Platyhelminthes</taxon>
        <taxon>Cestoda</taxon>
        <taxon>Eucestoda</taxon>
        <taxon>Cyclophyllidea</taxon>
        <taxon>Hymenolepididae</taxon>
        <taxon>Hymenolepis</taxon>
    </lineage>
</organism>
<dbReference type="Gene3D" id="1.10.220.100">
    <property type="entry name" value="conserved c-terminal region of ge- 1"/>
    <property type="match status" value="1"/>
</dbReference>
<comment type="subcellular location">
    <subcellularLocation>
        <location evidence="1">Cytoplasm</location>
    </subcellularLocation>
</comment>
<keyword evidence="3" id="KW-0853">WD repeat</keyword>
<feature type="region of interest" description="Disordered" evidence="5">
    <location>
        <begin position="242"/>
        <end position="288"/>
    </location>
</feature>
<dbReference type="Pfam" id="PF21289">
    <property type="entry name" value="EDC4_C"/>
    <property type="match status" value="1"/>
</dbReference>
<dbReference type="WBParaSite" id="HDID_0000864501-mRNA-1">
    <property type="protein sequence ID" value="HDID_0000864501-mRNA-1"/>
    <property type="gene ID" value="HDID_0000864501"/>
</dbReference>
<keyword evidence="2" id="KW-0963">Cytoplasm</keyword>
<feature type="domain" description="Enhancer of mRNA-decapping protein 4 C-terminal" evidence="6">
    <location>
        <begin position="300"/>
        <end position="402"/>
    </location>
</feature>
<name>A0A158QFC6_HYMDI</name>
<evidence type="ECO:0000313" key="8">
    <source>
        <dbReference type="Proteomes" id="UP000274504"/>
    </source>
</evidence>
<keyword evidence="4" id="KW-0677">Repeat</keyword>
<feature type="compositionally biased region" description="Polar residues" evidence="5">
    <location>
        <begin position="257"/>
        <end position="268"/>
    </location>
</feature>
<evidence type="ECO:0000256" key="5">
    <source>
        <dbReference type="SAM" id="MobiDB-lite"/>
    </source>
</evidence>
<proteinExistence type="predicted"/>
<reference evidence="7 8" key="2">
    <citation type="submission" date="2018-11" db="EMBL/GenBank/DDBJ databases">
        <authorList>
            <consortium name="Pathogen Informatics"/>
        </authorList>
    </citation>
    <scope>NUCLEOTIDE SEQUENCE [LARGE SCALE GENOMIC DNA]</scope>
</reference>